<proteinExistence type="predicted"/>
<dbReference type="Proteomes" id="UP000332487">
    <property type="component" value="Unassembled WGS sequence"/>
</dbReference>
<evidence type="ECO:0000313" key="1">
    <source>
        <dbReference type="EMBL" id="EET90552.1"/>
    </source>
</evidence>
<reference evidence="1 2" key="2">
    <citation type="journal article" date="2010" name="Proc. Natl. Acad. Sci. U.S.A.">
        <title>Enigmatic, ultrasmall, uncultivated Archaea.</title>
        <authorList>
            <person name="Baker B.J."/>
            <person name="Comolli L.R."/>
            <person name="Dick G.J."/>
            <person name="Hauser L.J."/>
            <person name="Hyatt D."/>
            <person name="Dill B.D."/>
            <person name="Land M.L."/>
            <person name="Verberkmoes N.C."/>
            <person name="Hettich R.L."/>
            <person name="Banfield J.F."/>
        </authorList>
    </citation>
    <scope>NUCLEOTIDE SEQUENCE [LARGE SCALE GENOMIC DNA]</scope>
    <source>
        <strain evidence="1">ARMAN-2</strain>
    </source>
</reference>
<keyword evidence="2" id="KW-1185">Reference proteome</keyword>
<dbReference type="EMBL" id="GG697235">
    <property type="protein sequence ID" value="EET90552.1"/>
    <property type="molecule type" value="Genomic_DNA"/>
</dbReference>
<evidence type="ECO:0000313" key="2">
    <source>
        <dbReference type="Proteomes" id="UP000332487"/>
    </source>
</evidence>
<accession>C7DG14</accession>
<reference evidence="1 2" key="1">
    <citation type="journal article" date="2009" name="Genome Biol.">
        <title>Community-wide analysis of microbial genome sequence signatures.</title>
        <authorList>
            <person name="Dick G.J."/>
            <person name="Andersson A.F."/>
            <person name="Baker B.J."/>
            <person name="Simmons S.L."/>
            <person name="Thomas B.C."/>
            <person name="Yelton A.P."/>
            <person name="Banfield J.F."/>
        </authorList>
    </citation>
    <scope>NUCLEOTIDE SEQUENCE [LARGE SCALE GENOMIC DNA]</scope>
    <source>
        <strain evidence="1">ARMAN-2</strain>
    </source>
</reference>
<protein>
    <submittedName>
        <fullName evidence="1">Uncharacterized protein</fullName>
    </submittedName>
</protein>
<dbReference type="AlphaFoldDB" id="C7DG14"/>
<sequence>MRINDRKIQQDYTSFAKALKHDKRAILAGKPISSFQYKPWQKIYLEGGCYMEIFMNARKNWVAIQSNLTDQFFDEMESTKEFEFNDANVSQLKLLIRVKNLIDAVQMLYPKFDNILSRFKDMADPALEDWEKEAIITISGDINAFKSQIMQVRERAANIDAELRKKFSSKEAKTALMEVQKEVLVQVNAKANVQGLLDKVSKLEQTEVSK</sequence>
<organism evidence="1 2">
    <name type="scientific">Candidatus Micrarchaeum acidiphilum ARMAN-2</name>
    <dbReference type="NCBI Taxonomy" id="425595"/>
    <lineage>
        <taxon>Archaea</taxon>
        <taxon>Candidatus Micrarchaeota</taxon>
        <taxon>Candidatus Micrarchaeia</taxon>
        <taxon>Candidatus Micrarchaeales</taxon>
        <taxon>Candidatus Micrarchaeaceae</taxon>
        <taxon>Candidatus Micrarchaeum</taxon>
    </lineage>
</organism>
<name>C7DG14_MICA2</name>
<gene>
    <name evidence="1" type="ORF">UNLARM2_0023</name>
</gene>